<dbReference type="OrthoDB" id="7795672at2"/>
<evidence type="ECO:0000313" key="2">
    <source>
        <dbReference type="Proteomes" id="UP000269157"/>
    </source>
</evidence>
<organism evidence="1 2">
    <name type="scientific">Litoreibacter meonggei</name>
    <dbReference type="NCBI Taxonomy" id="1049199"/>
    <lineage>
        <taxon>Bacteria</taxon>
        <taxon>Pseudomonadati</taxon>
        <taxon>Pseudomonadota</taxon>
        <taxon>Alphaproteobacteria</taxon>
        <taxon>Rhodobacterales</taxon>
        <taxon>Roseobacteraceae</taxon>
        <taxon>Litoreibacter</taxon>
    </lineage>
</organism>
<dbReference type="RefSeq" id="WP_121026176.1">
    <property type="nucleotide sequence ID" value="NZ_RCCE01000005.1"/>
</dbReference>
<evidence type="ECO:0000313" key="1">
    <source>
        <dbReference type="EMBL" id="RLJ41315.1"/>
    </source>
</evidence>
<accession>A0A497VM85</accession>
<proteinExistence type="predicted"/>
<name>A0A497VM85_9RHOB</name>
<dbReference type="Gene3D" id="1.10.101.10">
    <property type="entry name" value="PGBD-like superfamily/PGBD"/>
    <property type="match status" value="1"/>
</dbReference>
<dbReference type="AlphaFoldDB" id="A0A497VM85"/>
<gene>
    <name evidence="1" type="ORF">BCF46_3107</name>
</gene>
<dbReference type="Proteomes" id="UP000269157">
    <property type="component" value="Unassembled WGS sequence"/>
</dbReference>
<protein>
    <submittedName>
        <fullName evidence="1">Uncharacterized protein</fullName>
    </submittedName>
</protein>
<keyword evidence="2" id="KW-1185">Reference proteome</keyword>
<sequence>MTNPADAQATAQATGEGEVESAAISCPAPCVVTVVTRAGEVPVEGVYVEGDGARIGVTNSNGLAMGMVSTCDGTTTIKVIYENADARVKSEEATLEVTGLTLPLTSATGGQARNFIAKVQDVFGSGDGGFPGDKDFEDTYDGAAQVSVVAGTLHVTIKLATISLVVPYRNQNDSAETISNVAQRGAILCMPTSGEMQGQYWGIEKVTAATTTTPETRADITRYDIMMEAYNRNTNGFRLGVFPRHWQNWDNLRAAVRTLVDASHPNTYSVGSGPAGGNVETIPSAYADGLTELLGKGVPTVTSTYATDGHVMIVTGAVVKHDDESEWLILNDPNGTLSSTDSIYGDLDVQNPVGARGTSTAAVINSAPDVRAVQEVLTRTGHYTGPTNGVINEADPNDPTIAAIRAFQGRNGDGRVDPGGGAERRMNAQIDRGTSSKYSNVENERNGANGDRGRHVYYNGGTEGARAGQFRLKGQPWSCVVEPDTDLTTTEIADRLNTGTRR</sequence>
<dbReference type="InterPro" id="IPR036366">
    <property type="entry name" value="PGBDSf"/>
</dbReference>
<comment type="caution">
    <text evidence="1">The sequence shown here is derived from an EMBL/GenBank/DDBJ whole genome shotgun (WGS) entry which is preliminary data.</text>
</comment>
<reference evidence="1 2" key="1">
    <citation type="submission" date="2018-10" db="EMBL/GenBank/DDBJ databases">
        <title>Genomic Encyclopedia of Archaeal and Bacterial Type Strains, Phase II (KMG-II): from individual species to whole genera.</title>
        <authorList>
            <person name="Goeker M."/>
        </authorList>
    </citation>
    <scope>NUCLEOTIDE SEQUENCE [LARGE SCALE GENOMIC DNA]</scope>
    <source>
        <strain evidence="1 2">DSM 29466</strain>
    </source>
</reference>
<dbReference type="EMBL" id="RCCE01000005">
    <property type="protein sequence ID" value="RLJ41315.1"/>
    <property type="molecule type" value="Genomic_DNA"/>
</dbReference>